<dbReference type="GO" id="GO:0000162">
    <property type="term" value="P:L-tryptophan biosynthetic process"/>
    <property type="evidence" value="ECO:0007669"/>
    <property type="project" value="UniProtKB-UniRule"/>
</dbReference>
<keyword evidence="6 9" id="KW-0822">Tryptophan biosynthesis</keyword>
<protein>
    <recommendedName>
        <fullName evidence="4 9">N-(5'-phosphoribosyl)anthranilate isomerase</fullName>
        <shortName evidence="9">PRAI</shortName>
        <ecNumber evidence="3 9">5.3.1.24</ecNumber>
    </recommendedName>
</protein>
<evidence type="ECO:0000313" key="11">
    <source>
        <dbReference type="EMBL" id="QED36307.1"/>
    </source>
</evidence>
<dbReference type="CDD" id="cd00405">
    <property type="entry name" value="PRAI"/>
    <property type="match status" value="1"/>
</dbReference>
<evidence type="ECO:0000256" key="6">
    <source>
        <dbReference type="ARBA" id="ARBA00022822"/>
    </source>
</evidence>
<evidence type="ECO:0000259" key="10">
    <source>
        <dbReference type="Pfam" id="PF00697"/>
    </source>
</evidence>
<sequence length="215" mass="24530">MGTPGNIREMESLKPDYLGFIFYEASPRNFINEIPEVSEKIKKTGVFVDASEDFIVQKTLQHKLNAIQLHGDESPEYCRNLRVTFQNRENGTGLEIFKVFAVNEEFDFSILNQYEGIVDFFLFDTKGGNKGGNGIPFNWELLKNYSSVTPFFLSGGIGLEDVVGLKKLKEFFEKTGKSRVFYGIDVNSKFEISPGEKDKNLLEEFSKKLTYQGLR</sequence>
<evidence type="ECO:0000256" key="5">
    <source>
        <dbReference type="ARBA" id="ARBA00022605"/>
    </source>
</evidence>
<name>A0A5B8YHL4_9FLAO</name>
<dbReference type="EC" id="5.3.1.24" evidence="3 9"/>
<dbReference type="UniPathway" id="UPA00035">
    <property type="reaction ID" value="UER00042"/>
</dbReference>
<evidence type="ECO:0000256" key="1">
    <source>
        <dbReference type="ARBA" id="ARBA00001164"/>
    </source>
</evidence>
<dbReference type="PANTHER" id="PTHR42894:SF1">
    <property type="entry name" value="N-(5'-PHOSPHORIBOSYL)ANTHRANILATE ISOMERASE"/>
    <property type="match status" value="1"/>
</dbReference>
<evidence type="ECO:0000256" key="9">
    <source>
        <dbReference type="HAMAP-Rule" id="MF_00135"/>
    </source>
</evidence>
<dbReference type="Proteomes" id="UP000321954">
    <property type="component" value="Chromosome"/>
</dbReference>
<dbReference type="OrthoDB" id="9786954at2"/>
<proteinExistence type="inferred from homology"/>
<dbReference type="InterPro" id="IPR011060">
    <property type="entry name" value="RibuloseP-bd_barrel"/>
</dbReference>
<comment type="pathway">
    <text evidence="2 9">Amino-acid biosynthesis; L-tryptophan biosynthesis; L-tryptophan from chorismate: step 3/5.</text>
</comment>
<evidence type="ECO:0000256" key="2">
    <source>
        <dbReference type="ARBA" id="ARBA00004664"/>
    </source>
</evidence>
<evidence type="ECO:0000256" key="4">
    <source>
        <dbReference type="ARBA" id="ARBA00022272"/>
    </source>
</evidence>
<evidence type="ECO:0000256" key="3">
    <source>
        <dbReference type="ARBA" id="ARBA00012572"/>
    </source>
</evidence>
<gene>
    <name evidence="9" type="primary">trpF</name>
    <name evidence="11" type="ORF">FK178_00550</name>
</gene>
<dbReference type="InterPro" id="IPR044643">
    <property type="entry name" value="TrpF_fam"/>
</dbReference>
<accession>A0A5B8YHL4</accession>
<organism evidence="11 12">
    <name type="scientific">Antarcticibacterium arcticum</name>
    <dbReference type="NCBI Taxonomy" id="2585771"/>
    <lineage>
        <taxon>Bacteria</taxon>
        <taxon>Pseudomonadati</taxon>
        <taxon>Bacteroidota</taxon>
        <taxon>Flavobacteriia</taxon>
        <taxon>Flavobacteriales</taxon>
        <taxon>Flavobacteriaceae</taxon>
        <taxon>Antarcticibacterium</taxon>
    </lineage>
</organism>
<evidence type="ECO:0000256" key="8">
    <source>
        <dbReference type="ARBA" id="ARBA00023235"/>
    </source>
</evidence>
<reference evidence="11 12" key="1">
    <citation type="submission" date="2019-08" db="EMBL/GenBank/DDBJ databases">
        <title>Antarcticibacterium arcticum sp. nov., a bacterium isolated from marine sediment of the Canadian Beaufort Sea.</title>
        <authorList>
            <person name="Lee Y.M."/>
            <person name="Baek K."/>
            <person name="Lee D.-H."/>
            <person name="Shin S.C."/>
            <person name="Jin Y.K."/>
            <person name="Park Y."/>
        </authorList>
    </citation>
    <scope>NUCLEOTIDE SEQUENCE [LARGE SCALE GENOMIC DNA]</scope>
    <source>
        <strain evidence="11 12">PAMC 28998</strain>
    </source>
</reference>
<keyword evidence="8 9" id="KW-0413">Isomerase</keyword>
<keyword evidence="5 9" id="KW-0028">Amino-acid biosynthesis</keyword>
<dbReference type="AlphaFoldDB" id="A0A5B8YHL4"/>
<evidence type="ECO:0000313" key="12">
    <source>
        <dbReference type="Proteomes" id="UP000321954"/>
    </source>
</evidence>
<keyword evidence="12" id="KW-1185">Reference proteome</keyword>
<dbReference type="EMBL" id="CP042476">
    <property type="protein sequence ID" value="QED36307.1"/>
    <property type="molecule type" value="Genomic_DNA"/>
</dbReference>
<dbReference type="PANTHER" id="PTHR42894">
    <property type="entry name" value="N-(5'-PHOSPHORIBOSYL)ANTHRANILATE ISOMERASE"/>
    <property type="match status" value="1"/>
</dbReference>
<dbReference type="HAMAP" id="MF_00135">
    <property type="entry name" value="PRAI"/>
    <property type="match status" value="1"/>
</dbReference>
<dbReference type="InterPro" id="IPR001240">
    <property type="entry name" value="PRAI_dom"/>
</dbReference>
<keyword evidence="7 9" id="KW-0057">Aromatic amino acid biosynthesis</keyword>
<dbReference type="KEGG" id="anp:FK178_00550"/>
<dbReference type="RefSeq" id="WP_146829990.1">
    <property type="nucleotide sequence ID" value="NZ_CP042476.1"/>
</dbReference>
<dbReference type="Gene3D" id="3.20.20.70">
    <property type="entry name" value="Aldolase class I"/>
    <property type="match status" value="1"/>
</dbReference>
<comment type="catalytic activity">
    <reaction evidence="1 9">
        <text>N-(5-phospho-beta-D-ribosyl)anthranilate = 1-(2-carboxyphenylamino)-1-deoxy-D-ribulose 5-phosphate</text>
        <dbReference type="Rhea" id="RHEA:21540"/>
        <dbReference type="ChEBI" id="CHEBI:18277"/>
        <dbReference type="ChEBI" id="CHEBI:58613"/>
        <dbReference type="EC" id="5.3.1.24"/>
    </reaction>
</comment>
<feature type="domain" description="N-(5'phosphoribosyl) anthranilate isomerase (PRAI)" evidence="10">
    <location>
        <begin position="10"/>
        <end position="207"/>
    </location>
</feature>
<dbReference type="SUPFAM" id="SSF51366">
    <property type="entry name" value="Ribulose-phoshate binding barrel"/>
    <property type="match status" value="1"/>
</dbReference>
<evidence type="ECO:0000256" key="7">
    <source>
        <dbReference type="ARBA" id="ARBA00023141"/>
    </source>
</evidence>
<comment type="similarity">
    <text evidence="9">Belongs to the TrpF family.</text>
</comment>
<dbReference type="Pfam" id="PF00697">
    <property type="entry name" value="PRAI"/>
    <property type="match status" value="1"/>
</dbReference>
<dbReference type="InterPro" id="IPR013785">
    <property type="entry name" value="Aldolase_TIM"/>
</dbReference>
<dbReference type="GO" id="GO:0004640">
    <property type="term" value="F:phosphoribosylanthranilate isomerase activity"/>
    <property type="evidence" value="ECO:0007669"/>
    <property type="project" value="UniProtKB-UniRule"/>
</dbReference>